<feature type="transmembrane region" description="Helical" evidence="2">
    <location>
        <begin position="30"/>
        <end position="47"/>
    </location>
</feature>
<keyword evidence="2" id="KW-0812">Transmembrane</keyword>
<dbReference type="InterPro" id="IPR023349">
    <property type="entry name" value="NH3_CH4_mOase_C_sf"/>
</dbReference>
<organism evidence="3 4">
    <name type="scientific">Candidatus Mycolicibacterium alkanivorans</name>
    <dbReference type="NCBI Taxonomy" id="2954114"/>
    <lineage>
        <taxon>Bacteria</taxon>
        <taxon>Bacillati</taxon>
        <taxon>Actinomycetota</taxon>
        <taxon>Actinomycetes</taxon>
        <taxon>Mycobacteriales</taxon>
        <taxon>Mycobacteriaceae</taxon>
        <taxon>Mycolicibacterium</taxon>
    </lineage>
</organism>
<feature type="compositionally biased region" description="Basic and acidic residues" evidence="1">
    <location>
        <begin position="1"/>
        <end position="16"/>
    </location>
</feature>
<dbReference type="Proteomes" id="UP001139068">
    <property type="component" value="Unassembled WGS sequence"/>
</dbReference>
<sequence>MTTTETRRRAGAKTEDYAGPAARGGSWRTVAIMVGAVFAICLFWRSYQQMFAFKNGLESHQPGFNTYWLTLAAANMTVLPATAAAIYGWLWVSAKRLPTEISRADESRRLWALWGLIAAFCAAVFLGGSYFAEQDASWHQIVTRDTAFTPSHDVLFYGVFPLMIYMAVGIYLYARTRLPHLYGGTRLPVSFTLMTAGSFLLLFQVAMNEFGHSFFQGEELFAAPLHWPFVLFAYLLAATFAVWFETLPRIFELARQERELAAESAAGVSATVTASVIAGGRRDRDAVAQT</sequence>
<feature type="transmembrane region" description="Helical" evidence="2">
    <location>
        <begin position="186"/>
        <end position="205"/>
    </location>
</feature>
<dbReference type="CDD" id="cd19412">
    <property type="entry name" value="pMMO-AMO_C"/>
    <property type="match status" value="1"/>
</dbReference>
<accession>A0ABS9YRP8</accession>
<keyword evidence="2" id="KW-0472">Membrane</keyword>
<dbReference type="RefSeq" id="WP_308197320.1">
    <property type="nucleotide sequence ID" value="NZ_JAIVFL010000001.1"/>
</dbReference>
<evidence type="ECO:0000256" key="2">
    <source>
        <dbReference type="SAM" id="Phobius"/>
    </source>
</evidence>
<evidence type="ECO:0000313" key="3">
    <source>
        <dbReference type="EMBL" id="MCI4673918.1"/>
    </source>
</evidence>
<evidence type="ECO:0000256" key="1">
    <source>
        <dbReference type="SAM" id="MobiDB-lite"/>
    </source>
</evidence>
<keyword evidence="4" id="KW-1185">Reference proteome</keyword>
<feature type="transmembrane region" description="Helical" evidence="2">
    <location>
        <begin position="67"/>
        <end position="90"/>
    </location>
</feature>
<keyword evidence="3" id="KW-0503">Monooxygenase</keyword>
<feature type="transmembrane region" description="Helical" evidence="2">
    <location>
        <begin position="111"/>
        <end position="132"/>
    </location>
</feature>
<dbReference type="Gene3D" id="1.20.1050.50">
    <property type="entry name" value="Particulate methane monooxygenase subunit c2. Chain: C"/>
    <property type="match status" value="1"/>
</dbReference>
<protein>
    <submittedName>
        <fullName evidence="3">Ammonia monooxygenase</fullName>
    </submittedName>
</protein>
<dbReference type="GO" id="GO:0004497">
    <property type="term" value="F:monooxygenase activity"/>
    <property type="evidence" value="ECO:0007669"/>
    <property type="project" value="UniProtKB-KW"/>
</dbReference>
<name>A0ABS9YRP8_9MYCO</name>
<feature type="region of interest" description="Disordered" evidence="1">
    <location>
        <begin position="1"/>
        <end position="22"/>
    </location>
</feature>
<dbReference type="Pfam" id="PF04896">
    <property type="entry name" value="AmoC"/>
    <property type="match status" value="1"/>
</dbReference>
<feature type="transmembrane region" description="Helical" evidence="2">
    <location>
        <begin position="225"/>
        <end position="244"/>
    </location>
</feature>
<proteinExistence type="predicted"/>
<comment type="caution">
    <text evidence="3">The sequence shown here is derived from an EMBL/GenBank/DDBJ whole genome shotgun (WGS) entry which is preliminary data.</text>
</comment>
<evidence type="ECO:0000313" key="4">
    <source>
        <dbReference type="Proteomes" id="UP001139068"/>
    </source>
</evidence>
<gene>
    <name evidence="3" type="ORF">K9U37_02710</name>
</gene>
<dbReference type="EMBL" id="JAIVFL010000001">
    <property type="protein sequence ID" value="MCI4673918.1"/>
    <property type="molecule type" value="Genomic_DNA"/>
</dbReference>
<dbReference type="InterPro" id="IPR006980">
    <property type="entry name" value="NH3_CH4_mOase_C"/>
</dbReference>
<reference evidence="3" key="1">
    <citation type="journal article" date="2022" name="ISME J.">
        <title>Identification of active gaseous-alkane degraders at natural gas seeps.</title>
        <authorList>
            <person name="Farhan Ul Haque M."/>
            <person name="Hernandez M."/>
            <person name="Crombie A.T."/>
            <person name="Murrell J.C."/>
        </authorList>
    </citation>
    <scope>NUCLEOTIDE SEQUENCE</scope>
    <source>
        <strain evidence="3">ANDR5</strain>
    </source>
</reference>
<feature type="transmembrane region" description="Helical" evidence="2">
    <location>
        <begin position="154"/>
        <end position="174"/>
    </location>
</feature>
<keyword evidence="3" id="KW-0560">Oxidoreductase</keyword>
<keyword evidence="2" id="KW-1133">Transmembrane helix</keyword>